<feature type="compositionally biased region" description="Acidic residues" evidence="1">
    <location>
        <begin position="1"/>
        <end position="12"/>
    </location>
</feature>
<feature type="non-terminal residue" evidence="2">
    <location>
        <position position="150"/>
    </location>
</feature>
<proteinExistence type="predicted"/>
<name>A0A2H5QRF5_CITUN</name>
<evidence type="ECO:0000256" key="1">
    <source>
        <dbReference type="SAM" id="MobiDB-lite"/>
    </source>
</evidence>
<feature type="compositionally biased region" description="Basic and acidic residues" evidence="1">
    <location>
        <begin position="13"/>
        <end position="51"/>
    </location>
</feature>
<feature type="compositionally biased region" description="Basic residues" evidence="1">
    <location>
        <begin position="69"/>
        <end position="78"/>
    </location>
</feature>
<organism evidence="2 3">
    <name type="scientific">Citrus unshiu</name>
    <name type="common">Satsuma mandarin</name>
    <name type="synonym">Citrus nobilis var. unshiu</name>
    <dbReference type="NCBI Taxonomy" id="55188"/>
    <lineage>
        <taxon>Eukaryota</taxon>
        <taxon>Viridiplantae</taxon>
        <taxon>Streptophyta</taxon>
        <taxon>Embryophyta</taxon>
        <taxon>Tracheophyta</taxon>
        <taxon>Spermatophyta</taxon>
        <taxon>Magnoliopsida</taxon>
        <taxon>eudicotyledons</taxon>
        <taxon>Gunneridae</taxon>
        <taxon>Pentapetalae</taxon>
        <taxon>rosids</taxon>
        <taxon>malvids</taxon>
        <taxon>Sapindales</taxon>
        <taxon>Rutaceae</taxon>
        <taxon>Aurantioideae</taxon>
        <taxon>Citrus</taxon>
    </lineage>
</organism>
<dbReference type="EMBL" id="BDQV01000664">
    <property type="protein sequence ID" value="GAY67153.1"/>
    <property type="molecule type" value="Genomic_DNA"/>
</dbReference>
<protein>
    <submittedName>
        <fullName evidence="2">Uncharacterized protein</fullName>
    </submittedName>
</protein>
<gene>
    <name evidence="2" type="ORF">CUMW_254310</name>
</gene>
<feature type="region of interest" description="Disordered" evidence="1">
    <location>
        <begin position="1"/>
        <end position="98"/>
    </location>
</feature>
<dbReference type="Proteomes" id="UP000236630">
    <property type="component" value="Unassembled WGS sequence"/>
</dbReference>
<evidence type="ECO:0000313" key="3">
    <source>
        <dbReference type="Proteomes" id="UP000236630"/>
    </source>
</evidence>
<sequence>MEENEEPTYDLDLEGKPRRNLTKKKDLQRGVSDETEEKSKAVKEKRAKNVDMAENEEPTYDLDLEGRPRRNLTRKKNLQRGVSDETEEKSKAAKEKRAKNVYNHHFGSTRYDGWTSEFLSARLTASELRSQVEQGTFQSQGPNDILCEIL</sequence>
<comment type="caution">
    <text evidence="2">The sequence shown here is derived from an EMBL/GenBank/DDBJ whole genome shotgun (WGS) entry which is preliminary data.</text>
</comment>
<reference evidence="2 3" key="1">
    <citation type="journal article" date="2017" name="Front. Genet.">
        <title>Draft sequencing of the heterozygous diploid genome of Satsuma (Citrus unshiu Marc.) using a hybrid assembly approach.</title>
        <authorList>
            <person name="Shimizu T."/>
            <person name="Tanizawa Y."/>
            <person name="Mochizuki T."/>
            <person name="Nagasaki H."/>
            <person name="Yoshioka T."/>
            <person name="Toyoda A."/>
            <person name="Fujiyama A."/>
            <person name="Kaminuma E."/>
            <person name="Nakamura Y."/>
        </authorList>
    </citation>
    <scope>NUCLEOTIDE SEQUENCE [LARGE SCALE GENOMIC DNA]</scope>
    <source>
        <strain evidence="3">cv. Miyagawa wase</strain>
    </source>
</reference>
<keyword evidence="3" id="KW-1185">Reference proteome</keyword>
<evidence type="ECO:0000313" key="2">
    <source>
        <dbReference type="EMBL" id="GAY67153.1"/>
    </source>
</evidence>
<dbReference type="AlphaFoldDB" id="A0A2H5QRF5"/>
<feature type="compositionally biased region" description="Acidic residues" evidence="1">
    <location>
        <begin position="53"/>
        <end position="63"/>
    </location>
</feature>
<accession>A0A2H5QRF5</accession>